<protein>
    <submittedName>
        <fullName evidence="1">Uncharacterized protein</fullName>
    </submittedName>
</protein>
<name>A0A502BKM4_9HYPH</name>
<gene>
    <name evidence="1" type="ORF">FHY56_17275</name>
</gene>
<dbReference type="RefSeq" id="WP_140906362.1">
    <property type="nucleotide sequence ID" value="NZ_JBHTMD010000006.1"/>
</dbReference>
<dbReference type="Proteomes" id="UP000315388">
    <property type="component" value="Unassembled WGS sequence"/>
</dbReference>
<accession>A0A502BKM4</accession>
<evidence type="ECO:0000313" key="1">
    <source>
        <dbReference type="EMBL" id="TPF73916.1"/>
    </source>
</evidence>
<organism evidence="1 2">
    <name type="scientific">Brucella gallinifaecis</name>
    <dbReference type="NCBI Taxonomy" id="215590"/>
    <lineage>
        <taxon>Bacteria</taxon>
        <taxon>Pseudomonadati</taxon>
        <taxon>Pseudomonadota</taxon>
        <taxon>Alphaproteobacteria</taxon>
        <taxon>Hyphomicrobiales</taxon>
        <taxon>Brucellaceae</taxon>
        <taxon>Brucella/Ochrobactrum group</taxon>
        <taxon>Brucella</taxon>
    </lineage>
</organism>
<dbReference type="AlphaFoldDB" id="A0A502BKM4"/>
<evidence type="ECO:0000313" key="2">
    <source>
        <dbReference type="Proteomes" id="UP000315388"/>
    </source>
</evidence>
<reference evidence="1 2" key="1">
    <citation type="journal article" date="2003" name="Int. J. Syst. Evol. Microbiol.">
        <title>Towards a standardized format for the description of a novel species (of an established genus): Ochrobactrum gallinifaecis sp. nov.</title>
        <authorList>
            <person name="Kampfer P."/>
            <person name="Buczolits S."/>
            <person name="Albrecht A."/>
            <person name="Busse H.J."/>
            <person name="Stackebrandt E."/>
        </authorList>
    </citation>
    <scope>NUCLEOTIDE SEQUENCE [LARGE SCALE GENOMIC DNA]</scope>
    <source>
        <strain evidence="1 2">ISO 196</strain>
    </source>
</reference>
<dbReference type="EMBL" id="VEWJ01000025">
    <property type="protein sequence ID" value="TPF73916.1"/>
    <property type="molecule type" value="Genomic_DNA"/>
</dbReference>
<keyword evidence="2" id="KW-1185">Reference proteome</keyword>
<sequence>MAALNDRIDAAKAAGTFDQNKAAFEQDLRDIFGRTSIAQVDGSKPEISVLYSCSADVKNVISGHQIAKQVTNENSGKTKYYEQNGDQVIIPNIINEPSSDNIFRRILKSLSIWKQ</sequence>
<proteinExistence type="predicted"/>
<comment type="caution">
    <text evidence="1">The sequence shown here is derived from an EMBL/GenBank/DDBJ whole genome shotgun (WGS) entry which is preliminary data.</text>
</comment>